<dbReference type="Pfam" id="PF13508">
    <property type="entry name" value="Acetyltransf_7"/>
    <property type="match status" value="1"/>
</dbReference>
<feature type="domain" description="N-acetyltransferase" evidence="6">
    <location>
        <begin position="1"/>
        <end position="161"/>
    </location>
</feature>
<dbReference type="InterPro" id="IPR016181">
    <property type="entry name" value="Acyl_CoA_acyltransferase"/>
</dbReference>
<dbReference type="RefSeq" id="WP_184326327.1">
    <property type="nucleotide sequence ID" value="NZ_JACHLZ010000001.1"/>
</dbReference>
<keyword evidence="2" id="KW-1277">Toxin-antitoxin system</keyword>
<dbReference type="GO" id="GO:0016747">
    <property type="term" value="F:acyltransferase activity, transferring groups other than amino-acyl groups"/>
    <property type="evidence" value="ECO:0007669"/>
    <property type="project" value="InterPro"/>
</dbReference>
<evidence type="ECO:0000259" key="6">
    <source>
        <dbReference type="PROSITE" id="PS51186"/>
    </source>
</evidence>
<dbReference type="PANTHER" id="PTHR36449">
    <property type="entry name" value="ACETYLTRANSFERASE-RELATED"/>
    <property type="match status" value="1"/>
</dbReference>
<evidence type="ECO:0000256" key="4">
    <source>
        <dbReference type="ARBA" id="ARBA00023315"/>
    </source>
</evidence>
<dbReference type="Gene3D" id="3.40.630.30">
    <property type="match status" value="1"/>
</dbReference>
<comment type="caution">
    <text evidence="7">The sequence shown here is derived from an EMBL/GenBank/DDBJ whole genome shotgun (WGS) entry which is preliminary data.</text>
</comment>
<dbReference type="AlphaFoldDB" id="A0A841AE65"/>
<evidence type="ECO:0000313" key="7">
    <source>
        <dbReference type="EMBL" id="MBB5833116.1"/>
    </source>
</evidence>
<evidence type="ECO:0000256" key="2">
    <source>
        <dbReference type="ARBA" id="ARBA00022649"/>
    </source>
</evidence>
<keyword evidence="1" id="KW-0678">Repressor</keyword>
<proteinExistence type="predicted"/>
<reference evidence="7 8" key="1">
    <citation type="submission" date="2020-08" db="EMBL/GenBank/DDBJ databases">
        <title>Sequencing the genomes of 1000 actinobacteria strains.</title>
        <authorList>
            <person name="Klenk H.-P."/>
        </authorList>
    </citation>
    <scope>NUCLEOTIDE SEQUENCE [LARGE SCALE GENOMIC DNA]</scope>
    <source>
        <strain evidence="7 8">DSM 28796</strain>
    </source>
</reference>
<accession>A0A841AE65</accession>
<protein>
    <submittedName>
        <fullName evidence="7">GNAT superfamily N-acetyltransferase</fullName>
    </submittedName>
</protein>
<evidence type="ECO:0000256" key="1">
    <source>
        <dbReference type="ARBA" id="ARBA00022491"/>
    </source>
</evidence>
<keyword evidence="8" id="KW-1185">Reference proteome</keyword>
<dbReference type="PROSITE" id="PS51186">
    <property type="entry name" value="GNAT"/>
    <property type="match status" value="1"/>
</dbReference>
<dbReference type="Proteomes" id="UP000588158">
    <property type="component" value="Unassembled WGS sequence"/>
</dbReference>
<gene>
    <name evidence="7" type="ORF">HNR70_002929</name>
</gene>
<evidence type="ECO:0000256" key="5">
    <source>
        <dbReference type="ARBA" id="ARBA00049880"/>
    </source>
</evidence>
<dbReference type="SUPFAM" id="SSF55729">
    <property type="entry name" value="Acyl-CoA N-acyltransferases (Nat)"/>
    <property type="match status" value="1"/>
</dbReference>
<dbReference type="PANTHER" id="PTHR36449:SF1">
    <property type="entry name" value="ACETYLTRANSFERASE"/>
    <property type="match status" value="1"/>
</dbReference>
<keyword evidence="4" id="KW-0012">Acyltransferase</keyword>
<organism evidence="7 8">
    <name type="scientific">Brachybacterium aquaticum</name>
    <dbReference type="NCBI Taxonomy" id="1432564"/>
    <lineage>
        <taxon>Bacteria</taxon>
        <taxon>Bacillati</taxon>
        <taxon>Actinomycetota</taxon>
        <taxon>Actinomycetes</taxon>
        <taxon>Micrococcales</taxon>
        <taxon>Dermabacteraceae</taxon>
        <taxon>Brachybacterium</taxon>
    </lineage>
</organism>
<evidence type="ECO:0000256" key="3">
    <source>
        <dbReference type="ARBA" id="ARBA00022679"/>
    </source>
</evidence>
<dbReference type="CDD" id="cd04301">
    <property type="entry name" value="NAT_SF"/>
    <property type="match status" value="1"/>
</dbReference>
<dbReference type="EMBL" id="JACHLZ010000001">
    <property type="protein sequence ID" value="MBB5833116.1"/>
    <property type="molecule type" value="Genomic_DNA"/>
</dbReference>
<name>A0A841AE65_9MICO</name>
<comment type="catalytic activity">
    <reaction evidence="5">
        <text>glycyl-tRNA(Gly) + acetyl-CoA = N-acetylglycyl-tRNA(Gly) + CoA + H(+)</text>
        <dbReference type="Rhea" id="RHEA:81867"/>
        <dbReference type="Rhea" id="RHEA-COMP:9683"/>
        <dbReference type="Rhea" id="RHEA-COMP:19766"/>
        <dbReference type="ChEBI" id="CHEBI:15378"/>
        <dbReference type="ChEBI" id="CHEBI:57287"/>
        <dbReference type="ChEBI" id="CHEBI:57288"/>
        <dbReference type="ChEBI" id="CHEBI:78522"/>
        <dbReference type="ChEBI" id="CHEBI:232036"/>
    </reaction>
</comment>
<evidence type="ECO:0000313" key="8">
    <source>
        <dbReference type="Proteomes" id="UP000588158"/>
    </source>
</evidence>
<sequence length="169" mass="18491">MTVGVLQAPRRLEKGDDRSSFHSGADELDTWLRKFAWQNQRANNAVTYVAMMNEVVVGYYAIAAAGVAHEETTEAFSKHRPNPIPCVLLARLAVDRRAQGKGVGAALLRDAMTRSVQASDSIGAAAMLIHCRDHAAKQFYLRHTDALESPVEELQLVLPIAAIAAQIRN</sequence>
<keyword evidence="3 7" id="KW-0808">Transferase</keyword>
<dbReference type="InterPro" id="IPR000182">
    <property type="entry name" value="GNAT_dom"/>
</dbReference>